<protein>
    <submittedName>
        <fullName evidence="1">Uncharacterized protein</fullName>
    </submittedName>
</protein>
<dbReference type="EMBL" id="LSYV01000081">
    <property type="protein sequence ID" value="KXZ43792.1"/>
    <property type="molecule type" value="Genomic_DNA"/>
</dbReference>
<dbReference type="Proteomes" id="UP000075714">
    <property type="component" value="Unassembled WGS sequence"/>
</dbReference>
<dbReference type="OrthoDB" id="549304at2759"/>
<comment type="caution">
    <text evidence="1">The sequence shown here is derived from an EMBL/GenBank/DDBJ whole genome shotgun (WGS) entry which is preliminary data.</text>
</comment>
<organism evidence="1 2">
    <name type="scientific">Gonium pectorale</name>
    <name type="common">Green alga</name>
    <dbReference type="NCBI Taxonomy" id="33097"/>
    <lineage>
        <taxon>Eukaryota</taxon>
        <taxon>Viridiplantae</taxon>
        <taxon>Chlorophyta</taxon>
        <taxon>core chlorophytes</taxon>
        <taxon>Chlorophyceae</taxon>
        <taxon>CS clade</taxon>
        <taxon>Chlamydomonadales</taxon>
        <taxon>Volvocaceae</taxon>
        <taxon>Gonium</taxon>
    </lineage>
</organism>
<proteinExistence type="predicted"/>
<name>A0A150G1P5_GONPE</name>
<gene>
    <name evidence="1" type="ORF">GPECTOR_80g152</name>
</gene>
<reference evidence="2" key="1">
    <citation type="journal article" date="2016" name="Nat. Commun.">
        <title>The Gonium pectorale genome demonstrates co-option of cell cycle regulation during the evolution of multicellularity.</title>
        <authorList>
            <person name="Hanschen E.R."/>
            <person name="Marriage T.N."/>
            <person name="Ferris P.J."/>
            <person name="Hamaji T."/>
            <person name="Toyoda A."/>
            <person name="Fujiyama A."/>
            <person name="Neme R."/>
            <person name="Noguchi H."/>
            <person name="Minakuchi Y."/>
            <person name="Suzuki M."/>
            <person name="Kawai-Toyooka H."/>
            <person name="Smith D.R."/>
            <person name="Sparks H."/>
            <person name="Anderson J."/>
            <person name="Bakaric R."/>
            <person name="Luria V."/>
            <person name="Karger A."/>
            <person name="Kirschner M.W."/>
            <person name="Durand P.M."/>
            <person name="Michod R.E."/>
            <person name="Nozaki H."/>
            <person name="Olson B.J."/>
        </authorList>
    </citation>
    <scope>NUCLEOTIDE SEQUENCE [LARGE SCALE GENOMIC DNA]</scope>
    <source>
        <strain evidence="2">NIES-2863</strain>
    </source>
</reference>
<accession>A0A150G1P5</accession>
<sequence length="250" mass="27974">MYGTGAHGLSLFFKDAASKLGWTKGVVEAVLHMSLTVNGGERIRAALQSAQVAVFGKPRAITVHAPTRFAVQLMIGKDVMRSKEAFFKVVCNDWESASDGERAAEFRNTVLANGEHSKFWDHLARYIEAMPPFSDAIHQLEGDRPMLSQVYDVLVQLRSHLEDFEKRHPTLKGLKALYDQRINAAVKLIEEVYAGKPDSPSYEERKEQIKRKVGSLMLSGIPSELEYLMDTLTTRKEMELPGGGKRVEVP</sequence>
<dbReference type="InterPro" id="IPR012337">
    <property type="entry name" value="RNaseH-like_sf"/>
</dbReference>
<dbReference type="AlphaFoldDB" id="A0A150G1P5"/>
<evidence type="ECO:0000313" key="2">
    <source>
        <dbReference type="Proteomes" id="UP000075714"/>
    </source>
</evidence>
<keyword evidence="2" id="KW-1185">Reference proteome</keyword>
<dbReference type="SUPFAM" id="SSF53098">
    <property type="entry name" value="Ribonuclease H-like"/>
    <property type="match status" value="1"/>
</dbReference>
<evidence type="ECO:0000313" key="1">
    <source>
        <dbReference type="EMBL" id="KXZ43792.1"/>
    </source>
</evidence>